<comment type="caution">
    <text evidence="1">The sequence shown here is derived from an EMBL/GenBank/DDBJ whole genome shotgun (WGS) entry which is preliminary data.</text>
</comment>
<feature type="non-terminal residue" evidence="1">
    <location>
        <position position="1"/>
    </location>
</feature>
<dbReference type="Proteomes" id="UP000663866">
    <property type="component" value="Unassembled WGS sequence"/>
</dbReference>
<accession>A0A820WZ13</accession>
<evidence type="ECO:0000313" key="1">
    <source>
        <dbReference type="EMBL" id="CAF4522190.1"/>
    </source>
</evidence>
<dbReference type="EMBL" id="CAJOBG010056541">
    <property type="protein sequence ID" value="CAF4522190.1"/>
    <property type="molecule type" value="Genomic_DNA"/>
</dbReference>
<gene>
    <name evidence="1" type="ORF">OVN521_LOCUS41897</name>
</gene>
<sequence>SMDTNEFIDDDDGDVTMVKYEDDESEIDIDFDEPVGYTYNENDISYSSDESDDAEIDPEIKYNGTKLSSRDIAVMLCLIKRRHKCTNELIIDIIQLLMKIVPDPTIIPTSIYEIRKLLNINARRNKEDKQLSTTVIICQSCETIQVSNKKCSKRECNSQQDYLRKPYTYTWFNIQQQFEEIVTREQKLTFPSNTNTTSPPTSLTDITDGRLYRHFLNNEISDDVTILFTLSLSSKT</sequence>
<keyword evidence="2" id="KW-1185">Reference proteome</keyword>
<organism evidence="1 2">
    <name type="scientific">Rotaria magnacalcarata</name>
    <dbReference type="NCBI Taxonomy" id="392030"/>
    <lineage>
        <taxon>Eukaryota</taxon>
        <taxon>Metazoa</taxon>
        <taxon>Spiralia</taxon>
        <taxon>Gnathifera</taxon>
        <taxon>Rotifera</taxon>
        <taxon>Eurotatoria</taxon>
        <taxon>Bdelloidea</taxon>
        <taxon>Philodinida</taxon>
        <taxon>Philodinidae</taxon>
        <taxon>Rotaria</taxon>
    </lineage>
</organism>
<dbReference type="AlphaFoldDB" id="A0A820WZ13"/>
<reference evidence="1" key="1">
    <citation type="submission" date="2021-02" db="EMBL/GenBank/DDBJ databases">
        <authorList>
            <person name="Nowell W R."/>
        </authorList>
    </citation>
    <scope>NUCLEOTIDE SEQUENCE</scope>
</reference>
<feature type="non-terminal residue" evidence="1">
    <location>
        <position position="236"/>
    </location>
</feature>
<proteinExistence type="predicted"/>
<protein>
    <submittedName>
        <fullName evidence="1">Uncharacterized protein</fullName>
    </submittedName>
</protein>
<name>A0A820WZ13_9BILA</name>
<evidence type="ECO:0000313" key="2">
    <source>
        <dbReference type="Proteomes" id="UP000663866"/>
    </source>
</evidence>